<accession>A0A2C6LC97</accession>
<feature type="compositionally biased region" description="Low complexity" evidence="3">
    <location>
        <begin position="582"/>
        <end position="593"/>
    </location>
</feature>
<keyword evidence="6" id="KW-1185">Reference proteome</keyword>
<dbReference type="PANTHER" id="PTHR22880">
    <property type="entry name" value="FALZ-RELATED BROMODOMAIN-CONTAINING PROTEINS"/>
    <property type="match status" value="1"/>
</dbReference>
<feature type="compositionally biased region" description="Low complexity" evidence="3">
    <location>
        <begin position="442"/>
        <end position="472"/>
    </location>
</feature>
<feature type="compositionally biased region" description="Polar residues" evidence="3">
    <location>
        <begin position="1"/>
        <end position="12"/>
    </location>
</feature>
<dbReference type="GO" id="GO:0006355">
    <property type="term" value="P:regulation of DNA-templated transcription"/>
    <property type="evidence" value="ECO:0007669"/>
    <property type="project" value="TreeGrafter"/>
</dbReference>
<feature type="compositionally biased region" description="Low complexity" evidence="3">
    <location>
        <begin position="483"/>
        <end position="524"/>
    </location>
</feature>
<feature type="compositionally biased region" description="Low complexity" evidence="3">
    <location>
        <begin position="268"/>
        <end position="337"/>
    </location>
</feature>
<feature type="compositionally biased region" description="Low complexity" evidence="3">
    <location>
        <begin position="409"/>
        <end position="429"/>
    </location>
</feature>
<dbReference type="Pfam" id="PF00439">
    <property type="entry name" value="Bromodomain"/>
    <property type="match status" value="2"/>
</dbReference>
<evidence type="ECO:0000256" key="1">
    <source>
        <dbReference type="ARBA" id="ARBA00023117"/>
    </source>
</evidence>
<dbReference type="VEuPathDB" id="ToxoDB:CSUI_001496"/>
<feature type="compositionally biased region" description="Pro residues" evidence="3">
    <location>
        <begin position="19"/>
        <end position="33"/>
    </location>
</feature>
<dbReference type="SMART" id="SM00297">
    <property type="entry name" value="BROMO"/>
    <property type="match status" value="1"/>
</dbReference>
<evidence type="ECO:0000256" key="3">
    <source>
        <dbReference type="SAM" id="MobiDB-lite"/>
    </source>
</evidence>
<feature type="compositionally biased region" description="Basic and acidic residues" evidence="3">
    <location>
        <begin position="597"/>
        <end position="607"/>
    </location>
</feature>
<dbReference type="SUPFAM" id="SSF47370">
    <property type="entry name" value="Bromodomain"/>
    <property type="match status" value="2"/>
</dbReference>
<dbReference type="EMBL" id="MIGC01000597">
    <property type="protein sequence ID" value="PHJ24652.1"/>
    <property type="molecule type" value="Genomic_DNA"/>
</dbReference>
<dbReference type="InterPro" id="IPR001487">
    <property type="entry name" value="Bromodomain"/>
</dbReference>
<feature type="compositionally biased region" description="Low complexity" evidence="3">
    <location>
        <begin position="531"/>
        <end position="547"/>
    </location>
</feature>
<evidence type="ECO:0000313" key="6">
    <source>
        <dbReference type="Proteomes" id="UP000221165"/>
    </source>
</evidence>
<organism evidence="5 6">
    <name type="scientific">Cystoisospora suis</name>
    <dbReference type="NCBI Taxonomy" id="483139"/>
    <lineage>
        <taxon>Eukaryota</taxon>
        <taxon>Sar</taxon>
        <taxon>Alveolata</taxon>
        <taxon>Apicomplexa</taxon>
        <taxon>Conoidasida</taxon>
        <taxon>Coccidia</taxon>
        <taxon>Eucoccidiorida</taxon>
        <taxon>Eimeriorina</taxon>
        <taxon>Sarcocystidae</taxon>
        <taxon>Cystoisospora</taxon>
    </lineage>
</organism>
<dbReference type="GO" id="GO:0000785">
    <property type="term" value="C:chromatin"/>
    <property type="evidence" value="ECO:0007669"/>
    <property type="project" value="TreeGrafter"/>
</dbReference>
<dbReference type="Gene3D" id="1.20.920.10">
    <property type="entry name" value="Bromodomain-like"/>
    <property type="match status" value="2"/>
</dbReference>
<dbReference type="InterPro" id="IPR050935">
    <property type="entry name" value="Bromo_chromatin_reader"/>
</dbReference>
<feature type="region of interest" description="Disordered" evidence="3">
    <location>
        <begin position="242"/>
        <end position="641"/>
    </location>
</feature>
<dbReference type="GeneID" id="94424913"/>
<dbReference type="PROSITE" id="PS50014">
    <property type="entry name" value="BROMODOMAIN_2"/>
    <property type="match status" value="2"/>
</dbReference>
<feature type="region of interest" description="Disordered" evidence="3">
    <location>
        <begin position="1"/>
        <end position="107"/>
    </location>
</feature>
<dbReference type="GO" id="GO:0005634">
    <property type="term" value="C:nucleus"/>
    <property type="evidence" value="ECO:0007669"/>
    <property type="project" value="TreeGrafter"/>
</dbReference>
<protein>
    <submittedName>
        <fullName evidence="5">Bromodomain-containing protein</fullName>
    </submittedName>
</protein>
<sequence>MPTESGKASITPTLGGVGNPPPPAVSSSAPPPTTTMSTLPSSSHEDVETLQPSLRSIPSSTFPSDPSSATSPSLGGSGGGTTHSHTSPPVGHAGSSSTTVGAHQPPVLPRHLKRKLAGIIEACRKCRQFHLFLEPVDVVAMECPTYYDLIQHPMDLATMEEKLHTNQYAVEDDFLKDMMLIFSNCRLFNRPGNPSGDFVLSLCWKSEEKFIEEWRRHLRDSNKSSKVIKAFVDMFNSGTGRLADGGGASGHSSSAKSSSSKDRKARKASSSSSSSSSLHLTDTASLPSSSSSAHSHASAVNKGESLSLSSSDSLSSSSSSSSRGSVGRRASSSSSSSIPPSQTLSCTSNTTSASITNKAVGGGGDQPSSSSSPAVVVDHPERSSFSLSSSSPFSVAEHLHPGGSASTVISIPSSGPSDSPPATTSSGSSVIMTDTKPAVKGSSSFSSLQDSSSSSTSSVSPAVSVSLPESVSGVETPGKDHLGSPTTTTTPSGISLRSSLPVSTTATTATTTSPSSSSFLPSLPLKKENESYQPPSLPSISSSASSSETLPVEGEGEKTKPPSLPPLGREGQSREEAKDQQHQSLSPSLQQTSVNHEAGRSKVEDPLIHGSKGGEMIGNPSQPHPQADSADLSCAFPSGETDVSRAGGGTGVVGGGSAISTPVGPNKTWQIYCKDYMLRPLKCDRYGYLFSTPVLASAELPQAVKENYMKIISRPMDYGTIWTKLSSRAYSHPNEFRDDMLLVSFAFSSSLPPFIFVESSLSS</sequence>
<feature type="domain" description="Bromo" evidence="4">
    <location>
        <begin position="124"/>
        <end position="196"/>
    </location>
</feature>
<dbReference type="Proteomes" id="UP000221165">
    <property type="component" value="Unassembled WGS sequence"/>
</dbReference>
<dbReference type="OrthoDB" id="21449at2759"/>
<feature type="compositionally biased region" description="Basic and acidic residues" evidence="3">
    <location>
        <begin position="571"/>
        <end position="581"/>
    </location>
</feature>
<evidence type="ECO:0000259" key="4">
    <source>
        <dbReference type="PROSITE" id="PS50014"/>
    </source>
</evidence>
<name>A0A2C6LC97_9APIC</name>
<gene>
    <name evidence="5" type="ORF">CSUI_001496</name>
</gene>
<proteinExistence type="predicted"/>
<dbReference type="GO" id="GO:0006338">
    <property type="term" value="P:chromatin remodeling"/>
    <property type="evidence" value="ECO:0007669"/>
    <property type="project" value="TreeGrafter"/>
</dbReference>
<feature type="domain" description="Bromo" evidence="4">
    <location>
        <begin position="686"/>
        <end position="743"/>
    </location>
</feature>
<dbReference type="RefSeq" id="XP_067926324.1">
    <property type="nucleotide sequence ID" value="XM_068061702.1"/>
</dbReference>
<feature type="compositionally biased region" description="Polar residues" evidence="3">
    <location>
        <begin position="338"/>
        <end position="357"/>
    </location>
</feature>
<feature type="compositionally biased region" description="Low complexity" evidence="3">
    <location>
        <begin position="366"/>
        <end position="394"/>
    </location>
</feature>
<comment type="caution">
    <text evidence="5">The sequence shown here is derived from an EMBL/GenBank/DDBJ whole genome shotgun (WGS) entry which is preliminary data.</text>
</comment>
<reference evidence="5 6" key="1">
    <citation type="journal article" date="2017" name="Int. J. Parasitol.">
        <title>The genome of the protozoan parasite Cystoisospora suis and a reverse vaccinology approach to identify vaccine candidates.</title>
        <authorList>
            <person name="Palmieri N."/>
            <person name="Shrestha A."/>
            <person name="Ruttkowski B."/>
            <person name="Beck T."/>
            <person name="Vogl C."/>
            <person name="Tomley F."/>
            <person name="Blake D.P."/>
            <person name="Joachim A."/>
        </authorList>
    </citation>
    <scope>NUCLEOTIDE SEQUENCE [LARGE SCALE GENOMIC DNA]</scope>
    <source>
        <strain evidence="5 6">Wien I</strain>
    </source>
</reference>
<dbReference type="AlphaFoldDB" id="A0A2C6LC97"/>
<evidence type="ECO:0000313" key="5">
    <source>
        <dbReference type="EMBL" id="PHJ24652.1"/>
    </source>
</evidence>
<dbReference type="PRINTS" id="PR00503">
    <property type="entry name" value="BROMODOMAIN"/>
</dbReference>
<dbReference type="InterPro" id="IPR036427">
    <property type="entry name" value="Bromodomain-like_sf"/>
</dbReference>
<keyword evidence="1 2" id="KW-0103">Bromodomain</keyword>
<feature type="compositionally biased region" description="Polar residues" evidence="3">
    <location>
        <begin position="50"/>
        <end position="65"/>
    </location>
</feature>
<evidence type="ECO:0000256" key="2">
    <source>
        <dbReference type="PROSITE-ProRule" id="PRU00035"/>
    </source>
</evidence>
<dbReference type="PANTHER" id="PTHR22880:SF225">
    <property type="entry name" value="BROMODOMAIN-CONTAINING PROTEIN BET-1-RELATED"/>
    <property type="match status" value="1"/>
</dbReference>